<feature type="chain" id="PRO_5002110435" evidence="1">
    <location>
        <begin position="20"/>
        <end position="72"/>
    </location>
</feature>
<protein>
    <submittedName>
        <fullName evidence="2">Uncharacterized protein</fullName>
    </submittedName>
</protein>
<organism evidence="2">
    <name type="scientific">Arion vulgaris</name>
    <dbReference type="NCBI Taxonomy" id="1028688"/>
    <lineage>
        <taxon>Eukaryota</taxon>
        <taxon>Metazoa</taxon>
        <taxon>Spiralia</taxon>
        <taxon>Lophotrochozoa</taxon>
        <taxon>Mollusca</taxon>
        <taxon>Gastropoda</taxon>
        <taxon>Heterobranchia</taxon>
        <taxon>Euthyneura</taxon>
        <taxon>Panpulmonata</taxon>
        <taxon>Eupulmonata</taxon>
        <taxon>Stylommatophora</taxon>
        <taxon>Helicina</taxon>
        <taxon>Arionoidea</taxon>
        <taxon>Arionidae</taxon>
        <taxon>Arion</taxon>
    </lineage>
</organism>
<evidence type="ECO:0000256" key="1">
    <source>
        <dbReference type="SAM" id="SignalP"/>
    </source>
</evidence>
<accession>A0A0B6Y0T9</accession>
<proteinExistence type="predicted"/>
<feature type="signal peptide" evidence="1">
    <location>
        <begin position="1"/>
        <end position="19"/>
    </location>
</feature>
<name>A0A0B6Y0T9_9EUPU</name>
<gene>
    <name evidence="2" type="primary">ORF7595</name>
</gene>
<dbReference type="EMBL" id="HACG01002536">
    <property type="protein sequence ID" value="CEK49401.1"/>
    <property type="molecule type" value="Transcribed_RNA"/>
</dbReference>
<dbReference type="AlphaFoldDB" id="A0A0B6Y0T9"/>
<sequence length="72" mass="7950">MKTATLIYICACVLALIVAERHESGQDIPVNNINEAQNDDVDNEAEQQIVNVLLHEIQHLISAVLSPLSENQ</sequence>
<reference evidence="2" key="1">
    <citation type="submission" date="2014-12" db="EMBL/GenBank/DDBJ databases">
        <title>Insight into the proteome of Arion vulgaris.</title>
        <authorList>
            <person name="Aradska J."/>
            <person name="Bulat T."/>
            <person name="Smidak R."/>
            <person name="Sarate P."/>
            <person name="Gangsoo J."/>
            <person name="Sialana F."/>
            <person name="Bilban M."/>
            <person name="Lubec G."/>
        </authorList>
    </citation>
    <scope>NUCLEOTIDE SEQUENCE</scope>
    <source>
        <tissue evidence="2">Skin</tissue>
    </source>
</reference>
<evidence type="ECO:0000313" key="2">
    <source>
        <dbReference type="EMBL" id="CEK49401.1"/>
    </source>
</evidence>
<keyword evidence="1" id="KW-0732">Signal</keyword>